<feature type="transmembrane region" description="Helical" evidence="1">
    <location>
        <begin position="51"/>
        <end position="71"/>
    </location>
</feature>
<accession>A0AAD4QYP2</accession>
<dbReference type="Proteomes" id="UP001201812">
    <property type="component" value="Unassembled WGS sequence"/>
</dbReference>
<evidence type="ECO:0000256" key="1">
    <source>
        <dbReference type="SAM" id="Phobius"/>
    </source>
</evidence>
<dbReference type="AlphaFoldDB" id="A0AAD4QYP2"/>
<reference evidence="2" key="1">
    <citation type="submission" date="2022-01" db="EMBL/GenBank/DDBJ databases">
        <title>Genome Sequence Resource for Two Populations of Ditylenchus destructor, the Migratory Endoparasitic Phytonematode.</title>
        <authorList>
            <person name="Zhang H."/>
            <person name="Lin R."/>
            <person name="Xie B."/>
        </authorList>
    </citation>
    <scope>NUCLEOTIDE SEQUENCE</scope>
    <source>
        <strain evidence="2">BazhouSP</strain>
    </source>
</reference>
<dbReference type="InterPro" id="IPR019429">
    <property type="entry name" value="7TM_GPCR_serpentine_rcpt_Sri"/>
</dbReference>
<evidence type="ECO:0000313" key="2">
    <source>
        <dbReference type="EMBL" id="KAI1698633.1"/>
    </source>
</evidence>
<name>A0AAD4QYP2_9BILA</name>
<comment type="caution">
    <text evidence="2">The sequence shown here is derived from an EMBL/GenBank/DDBJ whole genome shotgun (WGS) entry which is preliminary data.</text>
</comment>
<keyword evidence="1" id="KW-0812">Transmembrane</keyword>
<dbReference type="Pfam" id="PF10327">
    <property type="entry name" value="7TM_GPCR_Sri"/>
    <property type="match status" value="1"/>
</dbReference>
<gene>
    <name evidence="2" type="ORF">DdX_17799</name>
</gene>
<feature type="transmembrane region" description="Helical" evidence="1">
    <location>
        <begin position="20"/>
        <end position="39"/>
    </location>
</feature>
<keyword evidence="1" id="KW-1133">Transmembrane helix</keyword>
<feature type="transmembrane region" description="Helical" evidence="1">
    <location>
        <begin position="136"/>
        <end position="159"/>
    </location>
</feature>
<sequence>MSVSGDKFSTADLAQFYVKIRLGFICSVFANVLAIYLIIWKSGNLKHYKWFLLNICLMSLLFDVYVSFLLSPYPLLPIWGYCSTGMLKEFGLMWGAIFPITLLIEGLGLCGLSIFNALLYRLAAVLNVQDKMTTPIGIIAIVLLQISYNLPSFGLAFLVGLEVRDLQPIIVEETLQVKI</sequence>
<dbReference type="EMBL" id="JAKKPZ010000210">
    <property type="protein sequence ID" value="KAI1698633.1"/>
    <property type="molecule type" value="Genomic_DNA"/>
</dbReference>
<keyword evidence="1" id="KW-0472">Membrane</keyword>
<evidence type="ECO:0000313" key="3">
    <source>
        <dbReference type="Proteomes" id="UP001201812"/>
    </source>
</evidence>
<keyword evidence="3" id="KW-1185">Reference proteome</keyword>
<proteinExistence type="predicted"/>
<organism evidence="2 3">
    <name type="scientific">Ditylenchus destructor</name>
    <dbReference type="NCBI Taxonomy" id="166010"/>
    <lineage>
        <taxon>Eukaryota</taxon>
        <taxon>Metazoa</taxon>
        <taxon>Ecdysozoa</taxon>
        <taxon>Nematoda</taxon>
        <taxon>Chromadorea</taxon>
        <taxon>Rhabditida</taxon>
        <taxon>Tylenchina</taxon>
        <taxon>Tylenchomorpha</taxon>
        <taxon>Sphaerularioidea</taxon>
        <taxon>Anguinidae</taxon>
        <taxon>Anguininae</taxon>
        <taxon>Ditylenchus</taxon>
    </lineage>
</organism>
<protein>
    <submittedName>
        <fullName evidence="2">Serpentine type 7TM GPCR chemoreceptor sri domain-containing protein</fullName>
    </submittedName>
</protein>
<feature type="transmembrane region" description="Helical" evidence="1">
    <location>
        <begin position="91"/>
        <end position="115"/>
    </location>
</feature>